<evidence type="ECO:0000313" key="1">
    <source>
        <dbReference type="EMBL" id="GBP20774.1"/>
    </source>
</evidence>
<gene>
    <name evidence="1" type="ORF">EVAR_14500_1</name>
</gene>
<organism evidence="1 2">
    <name type="scientific">Eumeta variegata</name>
    <name type="common">Bagworm moth</name>
    <name type="synonym">Eumeta japonica</name>
    <dbReference type="NCBI Taxonomy" id="151549"/>
    <lineage>
        <taxon>Eukaryota</taxon>
        <taxon>Metazoa</taxon>
        <taxon>Ecdysozoa</taxon>
        <taxon>Arthropoda</taxon>
        <taxon>Hexapoda</taxon>
        <taxon>Insecta</taxon>
        <taxon>Pterygota</taxon>
        <taxon>Neoptera</taxon>
        <taxon>Endopterygota</taxon>
        <taxon>Lepidoptera</taxon>
        <taxon>Glossata</taxon>
        <taxon>Ditrysia</taxon>
        <taxon>Tineoidea</taxon>
        <taxon>Psychidae</taxon>
        <taxon>Oiketicinae</taxon>
        <taxon>Eumeta</taxon>
    </lineage>
</organism>
<reference evidence="1 2" key="1">
    <citation type="journal article" date="2019" name="Commun. Biol.">
        <title>The bagworm genome reveals a unique fibroin gene that provides high tensile strength.</title>
        <authorList>
            <person name="Kono N."/>
            <person name="Nakamura H."/>
            <person name="Ohtoshi R."/>
            <person name="Tomita M."/>
            <person name="Numata K."/>
            <person name="Arakawa K."/>
        </authorList>
    </citation>
    <scope>NUCLEOTIDE SEQUENCE [LARGE SCALE GENOMIC DNA]</scope>
</reference>
<proteinExistence type="predicted"/>
<keyword evidence="2" id="KW-1185">Reference proteome</keyword>
<sequence>MGFMDNLKSNYVVVVVVPHLEGHAKPSVPSVTTVVKSSQLAEWRRRRKQVALAPPAPKGQRFDAFLSYIALVLSAYRIQLKANVRDGRVCTGRPRESCVMNDPNRRASMKRLKDFSEARKVAQCLETCAVYLLF</sequence>
<accession>A0A4C1U3Y6</accession>
<name>A0A4C1U3Y6_EUMVA</name>
<protein>
    <submittedName>
        <fullName evidence="1">Uncharacterized protein</fullName>
    </submittedName>
</protein>
<evidence type="ECO:0000313" key="2">
    <source>
        <dbReference type="Proteomes" id="UP000299102"/>
    </source>
</evidence>
<dbReference type="AlphaFoldDB" id="A0A4C1U3Y6"/>
<dbReference type="Proteomes" id="UP000299102">
    <property type="component" value="Unassembled WGS sequence"/>
</dbReference>
<dbReference type="EMBL" id="BGZK01000122">
    <property type="protein sequence ID" value="GBP20774.1"/>
    <property type="molecule type" value="Genomic_DNA"/>
</dbReference>
<comment type="caution">
    <text evidence="1">The sequence shown here is derived from an EMBL/GenBank/DDBJ whole genome shotgun (WGS) entry which is preliminary data.</text>
</comment>